<name>A0AAD1Y0F0_EUPCR</name>
<reference evidence="2" key="1">
    <citation type="submission" date="2023-07" db="EMBL/GenBank/DDBJ databases">
        <authorList>
            <consortium name="AG Swart"/>
            <person name="Singh M."/>
            <person name="Singh A."/>
            <person name="Seah K."/>
            <person name="Emmerich C."/>
        </authorList>
    </citation>
    <scope>NUCLEOTIDE SEQUENCE</scope>
    <source>
        <strain evidence="2">DP1</strain>
    </source>
</reference>
<sequence length="172" mass="19905">MEELENLKNNHSRMLFIISQMHKDNEISRQVKINLKYLVFLNDANLLGILNKGYVNIEDLKEEIKVLGKNLNNEDLEEEFKNSEVFKLEQQNQSTTQATQQETMQFLAGESSPISSFLQKAKKRKQRSDRPVDNFHLDQAAQNSVKKEKNPIIQECDFGASPKAVLPSRRKK</sequence>
<feature type="region of interest" description="Disordered" evidence="1">
    <location>
        <begin position="118"/>
        <end position="148"/>
    </location>
</feature>
<evidence type="ECO:0000313" key="3">
    <source>
        <dbReference type="Proteomes" id="UP001295684"/>
    </source>
</evidence>
<protein>
    <submittedName>
        <fullName evidence="2">Uncharacterized protein</fullName>
    </submittedName>
</protein>
<comment type="caution">
    <text evidence="2">The sequence shown here is derived from an EMBL/GenBank/DDBJ whole genome shotgun (WGS) entry which is preliminary data.</text>
</comment>
<dbReference type="EMBL" id="CAMPGE010024331">
    <property type="protein sequence ID" value="CAI2382179.1"/>
    <property type="molecule type" value="Genomic_DNA"/>
</dbReference>
<organism evidence="2 3">
    <name type="scientific">Euplotes crassus</name>
    <dbReference type="NCBI Taxonomy" id="5936"/>
    <lineage>
        <taxon>Eukaryota</taxon>
        <taxon>Sar</taxon>
        <taxon>Alveolata</taxon>
        <taxon>Ciliophora</taxon>
        <taxon>Intramacronucleata</taxon>
        <taxon>Spirotrichea</taxon>
        <taxon>Hypotrichia</taxon>
        <taxon>Euplotida</taxon>
        <taxon>Euplotidae</taxon>
        <taxon>Moneuplotes</taxon>
    </lineage>
</organism>
<accession>A0AAD1Y0F0</accession>
<gene>
    <name evidence="2" type="ORF">ECRASSUSDP1_LOCUS23648</name>
</gene>
<proteinExistence type="predicted"/>
<evidence type="ECO:0000256" key="1">
    <source>
        <dbReference type="SAM" id="MobiDB-lite"/>
    </source>
</evidence>
<evidence type="ECO:0000313" key="2">
    <source>
        <dbReference type="EMBL" id="CAI2382179.1"/>
    </source>
</evidence>
<keyword evidence="3" id="KW-1185">Reference proteome</keyword>
<dbReference type="AlphaFoldDB" id="A0AAD1Y0F0"/>
<dbReference type="Proteomes" id="UP001295684">
    <property type="component" value="Unassembled WGS sequence"/>
</dbReference>